<comment type="caution">
    <text evidence="12">The sequence shown here is derived from an EMBL/GenBank/DDBJ whole genome shotgun (WGS) entry which is preliminary data.</text>
</comment>
<dbReference type="InterPro" id="IPR003385">
    <property type="entry name" value="Glyco_hydro_77"/>
</dbReference>
<dbReference type="InterPro" id="IPR017853">
    <property type="entry name" value="GH"/>
</dbReference>
<evidence type="ECO:0000256" key="3">
    <source>
        <dbReference type="ARBA" id="ARBA00012560"/>
    </source>
</evidence>
<dbReference type="SUPFAM" id="SSF51445">
    <property type="entry name" value="(Trans)glycosidases"/>
    <property type="match status" value="1"/>
</dbReference>
<dbReference type="GO" id="GO:0005975">
    <property type="term" value="P:carbohydrate metabolic process"/>
    <property type="evidence" value="ECO:0007669"/>
    <property type="project" value="InterPro"/>
</dbReference>
<comment type="catalytic activity">
    <reaction evidence="1 10">
        <text>Transfers a segment of a (1-&gt;4)-alpha-D-glucan to a new position in an acceptor, which may be glucose or a (1-&gt;4)-alpha-D-glucan.</text>
        <dbReference type="EC" id="2.4.1.25"/>
    </reaction>
</comment>
<dbReference type="Gene3D" id="3.20.20.80">
    <property type="entry name" value="Glycosidases"/>
    <property type="match status" value="1"/>
</dbReference>
<proteinExistence type="inferred from homology"/>
<evidence type="ECO:0000256" key="7">
    <source>
        <dbReference type="ARBA" id="ARBA00023277"/>
    </source>
</evidence>
<keyword evidence="6 10" id="KW-0808">Transferase</keyword>
<evidence type="ECO:0000256" key="8">
    <source>
        <dbReference type="ARBA" id="ARBA00031423"/>
    </source>
</evidence>
<dbReference type="RefSeq" id="WP_107493285.1">
    <property type="nucleotide sequence ID" value="NZ_PZKC01000006.1"/>
</dbReference>
<evidence type="ECO:0000256" key="1">
    <source>
        <dbReference type="ARBA" id="ARBA00000439"/>
    </source>
</evidence>
<protein>
    <recommendedName>
        <fullName evidence="4 10">4-alpha-glucanotransferase</fullName>
        <ecNumber evidence="3 10">2.4.1.25</ecNumber>
    </recommendedName>
    <alternativeName>
        <fullName evidence="8 10">Amylomaltase</fullName>
    </alternativeName>
    <alternativeName>
        <fullName evidence="9 10">Disproportionating enzyme</fullName>
    </alternativeName>
</protein>
<feature type="domain" description="MalQ N-terminal beta-sandwich" evidence="11">
    <location>
        <begin position="71"/>
        <end position="157"/>
    </location>
</feature>
<sequence length="699" mass="74606">MDTTADPALLAQLAARAGVITVYHDVAGTRHEASPGALAAVLAALDLDASSDDAVRASLRTLDDDNWEVPLPPASVLWQGGASTLGVVRAAALGGAALAWQIELEDGSHRRGAIDAAAVIDARAGQVRVALPLPGDLPAGYHRLHIDGASVTLIVAPTRCWLPAATPQDGRCWGVACQLYALRTADDWGIGDFAALAALCEHAAGHGAALVGINPLHALFAARAEAASPYSPSSRHFLNPLYIAIPTVPEFATCTALQERLRDPAWQAELARLRALPAVDYSAVGALKESALALLFATFEALPATHPRRRAYDTFCAAGGSALASFAAFEAWQLHHPDTPPPPAHALQDFASSAAALCRQRAWLQFEADRQLEAAAGALRAQGHPGLYRDLAVGAAADGADLWMHPELFCRGTRIGAPPDPLGPRGQDWGLPPLNPRRLRALAFRPWIELLRANMRHAGALRIDHVMALQQLFWIPPAHEAADGLYVRYPCDELLAILCLESQRQRCMVIGEDLGTVPAGFRERMAAAGVLSYRLLYFERWESGLFKRPETYPELAVATPTSHDAAPLAGFLHGTDIALRHGAGAHTPGSSAEGDREARSRDLHMLADALRDQGLPTPDGDSTAFIAACHAYLARSPAMVLMLNADDLAAETLPVNLPGTVDEYPNWRRRLHIDVAALFASPAFLASLDALRSSARAAR</sequence>
<accession>A0A2T4IF40</accession>
<evidence type="ECO:0000256" key="9">
    <source>
        <dbReference type="ARBA" id="ARBA00031501"/>
    </source>
</evidence>
<gene>
    <name evidence="12" type="primary">malQ</name>
    <name evidence="12" type="ORF">C8261_08645</name>
</gene>
<dbReference type="AlphaFoldDB" id="A0A2T4IF40"/>
<reference evidence="12 13" key="1">
    <citation type="submission" date="2018-03" db="EMBL/GenBank/DDBJ databases">
        <authorList>
            <person name="Keele B.F."/>
        </authorList>
    </citation>
    <scope>NUCLEOTIDE SEQUENCE [LARGE SCALE GENOMIC DNA]</scope>
    <source>
        <strain evidence="12 13">D20</strain>
    </source>
</reference>
<name>A0A2T4IF40_9RHOO</name>
<evidence type="ECO:0000256" key="2">
    <source>
        <dbReference type="ARBA" id="ARBA00005684"/>
    </source>
</evidence>
<organism evidence="12 13">
    <name type="scientific">Pseudothauera lacus</name>
    <dbReference type="NCBI Taxonomy" id="2136175"/>
    <lineage>
        <taxon>Bacteria</taxon>
        <taxon>Pseudomonadati</taxon>
        <taxon>Pseudomonadota</taxon>
        <taxon>Betaproteobacteria</taxon>
        <taxon>Rhodocyclales</taxon>
        <taxon>Zoogloeaceae</taxon>
        <taxon>Pseudothauera</taxon>
    </lineage>
</organism>
<evidence type="ECO:0000256" key="5">
    <source>
        <dbReference type="ARBA" id="ARBA00022676"/>
    </source>
</evidence>
<comment type="similarity">
    <text evidence="2 10">Belongs to the disproportionating enzyme family.</text>
</comment>
<keyword evidence="7 10" id="KW-0119">Carbohydrate metabolism</keyword>
<dbReference type="EMBL" id="PZKC01000006">
    <property type="protein sequence ID" value="PTD96377.1"/>
    <property type="molecule type" value="Genomic_DNA"/>
</dbReference>
<evidence type="ECO:0000256" key="4">
    <source>
        <dbReference type="ARBA" id="ARBA00020295"/>
    </source>
</evidence>
<dbReference type="Proteomes" id="UP000241193">
    <property type="component" value="Unassembled WGS sequence"/>
</dbReference>
<reference evidence="12 13" key="2">
    <citation type="submission" date="2018-04" db="EMBL/GenBank/DDBJ databases">
        <title>Thauera lacus sp. nov., isolated from an saline lake in Inner Mongolia, China.</title>
        <authorList>
            <person name="Liang Q.-Y."/>
        </authorList>
    </citation>
    <scope>NUCLEOTIDE SEQUENCE [LARGE SCALE GENOMIC DNA]</scope>
    <source>
        <strain evidence="12 13">D20</strain>
    </source>
</reference>
<dbReference type="OrthoDB" id="9763489at2"/>
<evidence type="ECO:0000313" key="12">
    <source>
        <dbReference type="EMBL" id="PTD96377.1"/>
    </source>
</evidence>
<dbReference type="GO" id="GO:0004134">
    <property type="term" value="F:4-alpha-glucanotransferase activity"/>
    <property type="evidence" value="ECO:0007669"/>
    <property type="project" value="UniProtKB-EC"/>
</dbReference>
<evidence type="ECO:0000256" key="10">
    <source>
        <dbReference type="RuleBase" id="RU361207"/>
    </source>
</evidence>
<keyword evidence="13" id="KW-1185">Reference proteome</keyword>
<evidence type="ECO:0000256" key="6">
    <source>
        <dbReference type="ARBA" id="ARBA00022679"/>
    </source>
</evidence>
<evidence type="ECO:0000259" key="11">
    <source>
        <dbReference type="Pfam" id="PF21226"/>
    </source>
</evidence>
<dbReference type="Pfam" id="PF02446">
    <property type="entry name" value="Glyco_hydro_77"/>
    <property type="match status" value="1"/>
</dbReference>
<keyword evidence="5 10" id="KW-0328">Glycosyltransferase</keyword>
<dbReference type="Pfam" id="PF21226">
    <property type="entry name" value="MalQ_N"/>
    <property type="match status" value="1"/>
</dbReference>
<dbReference type="InterPro" id="IPR048458">
    <property type="entry name" value="MalQ_N"/>
</dbReference>
<evidence type="ECO:0000313" key="13">
    <source>
        <dbReference type="Proteomes" id="UP000241193"/>
    </source>
</evidence>
<dbReference type="NCBIfam" id="TIGR00217">
    <property type="entry name" value="malQ"/>
    <property type="match status" value="1"/>
</dbReference>
<dbReference type="PANTHER" id="PTHR32438:SF5">
    <property type="entry name" value="4-ALPHA-GLUCANOTRANSFERASE DPE1, CHLOROPLASTIC_AMYLOPLASTIC"/>
    <property type="match status" value="1"/>
</dbReference>
<dbReference type="PANTHER" id="PTHR32438">
    <property type="entry name" value="4-ALPHA-GLUCANOTRANSFERASE DPE1, CHLOROPLASTIC/AMYLOPLASTIC"/>
    <property type="match status" value="1"/>
</dbReference>
<dbReference type="EC" id="2.4.1.25" evidence="3 10"/>